<feature type="transmembrane region" description="Helical" evidence="1">
    <location>
        <begin position="157"/>
        <end position="175"/>
    </location>
</feature>
<feature type="transmembrane region" description="Helical" evidence="1">
    <location>
        <begin position="84"/>
        <end position="111"/>
    </location>
</feature>
<reference evidence="3 4" key="1">
    <citation type="submission" date="2020-06" db="EMBL/GenBank/DDBJ databases">
        <title>Sphingomonas hominis sp. nov., a member of the Sphingomonas, isolated from the hair of a 22-year-old girl.</title>
        <authorList>
            <person name="Zhang D.-F."/>
            <person name="Cui X.-W."/>
        </authorList>
    </citation>
    <scope>NUCLEOTIDE SEQUENCE [LARGE SCALE GENOMIC DNA]</scope>
    <source>
        <strain evidence="3 4">HHU CXW</strain>
    </source>
</reference>
<name>A0ABX2JM27_9SPHN</name>
<evidence type="ECO:0000313" key="3">
    <source>
        <dbReference type="EMBL" id="NTS66721.1"/>
    </source>
</evidence>
<feature type="transmembrane region" description="Helical" evidence="1">
    <location>
        <begin position="12"/>
        <end position="33"/>
    </location>
</feature>
<feature type="domain" description="DUF4396" evidence="2">
    <location>
        <begin position="81"/>
        <end position="216"/>
    </location>
</feature>
<keyword evidence="1" id="KW-1133">Transmembrane helix</keyword>
<evidence type="ECO:0000256" key="1">
    <source>
        <dbReference type="SAM" id="Phobius"/>
    </source>
</evidence>
<evidence type="ECO:0000259" key="2">
    <source>
        <dbReference type="Pfam" id="PF14342"/>
    </source>
</evidence>
<feature type="transmembrane region" description="Helical" evidence="1">
    <location>
        <begin position="45"/>
        <end position="64"/>
    </location>
</feature>
<feature type="transmembrane region" description="Helical" evidence="1">
    <location>
        <begin position="268"/>
        <end position="288"/>
    </location>
</feature>
<accession>A0ABX2JM27</accession>
<keyword evidence="1" id="KW-0812">Transmembrane</keyword>
<dbReference type="Pfam" id="PF14342">
    <property type="entry name" value="DUF4396"/>
    <property type="match status" value="1"/>
</dbReference>
<keyword evidence="1" id="KW-0472">Membrane</keyword>
<organism evidence="3 4">
    <name type="scientific">Sphingomonas hominis</name>
    <dbReference type="NCBI Taxonomy" id="2741495"/>
    <lineage>
        <taxon>Bacteria</taxon>
        <taxon>Pseudomonadati</taxon>
        <taxon>Pseudomonadota</taxon>
        <taxon>Alphaproteobacteria</taxon>
        <taxon>Sphingomonadales</taxon>
        <taxon>Sphingomonadaceae</taxon>
        <taxon>Sphingomonas</taxon>
    </lineage>
</organism>
<dbReference type="Proteomes" id="UP000621447">
    <property type="component" value="Unassembled WGS sequence"/>
</dbReference>
<proteinExistence type="predicted"/>
<gene>
    <name evidence="3" type="ORF">HRV97_16355</name>
</gene>
<feature type="transmembrane region" description="Helical" evidence="1">
    <location>
        <begin position="118"/>
        <end position="137"/>
    </location>
</feature>
<comment type="caution">
    <text evidence="3">The sequence shown here is derived from an EMBL/GenBank/DDBJ whole genome shotgun (WGS) entry which is preliminary data.</text>
</comment>
<dbReference type="EMBL" id="JABULH010000013">
    <property type="protein sequence ID" value="NTS66721.1"/>
    <property type="molecule type" value="Genomic_DNA"/>
</dbReference>
<feature type="transmembrane region" description="Helical" evidence="1">
    <location>
        <begin position="187"/>
        <end position="207"/>
    </location>
</feature>
<sequence length="294" mass="31508">MTMPSPVPWLDPLLIVWFALTALSVAYVAWDAFTRNPELKVMKWGWLLVTLYGGPIMAAAYVLSCQEPATQRHEDFVRPLWKQAFGSSIHCIAGDATGIIVAAAITTALGLPMWQDVIAEYVFGFGFGLLIFQALFMRDMAGGSYWEALRASFIPEWLSMNAVMAGMIPTMVVLMSRDMAAMHASSLRFWGVMSLATLVGFAVAYPVNLWLVGVRLKHGMGTVRALGHGGHGMAAEKAGTAPMSGMEHKAIAGMASIAEGPSATPAQIVAMTVLTLLALSAGIIVATIGGRWTM</sequence>
<keyword evidence="4" id="KW-1185">Reference proteome</keyword>
<dbReference type="InterPro" id="IPR025509">
    <property type="entry name" value="DUF4396"/>
</dbReference>
<evidence type="ECO:0000313" key="4">
    <source>
        <dbReference type="Proteomes" id="UP000621447"/>
    </source>
</evidence>
<protein>
    <submittedName>
        <fullName evidence="3">DUF4396 domain-containing protein</fullName>
    </submittedName>
</protein>